<dbReference type="Proteomes" id="UP001208570">
    <property type="component" value="Unassembled WGS sequence"/>
</dbReference>
<sequence length="190" mass="21889">MSQVWLCLDAHAVYRKIQELGLQVAYNQDVGTHALCRNLMYLPLLPHEHITTMFHILADIPGLVPAFAALIAYVRTQWIEGTVFTRGDWPVFQQNIRTNNDVERWQYRLNHRAKRAKLSLYLLCRLLYRESQLISMPAQPHASWSYGQSILLAPGLPDLFFQLAVSLYALELKSEFPACNKNIRHSSIVV</sequence>
<reference evidence="1" key="1">
    <citation type="journal article" date="2023" name="Mol. Biol. Evol.">
        <title>Third-Generation Sequencing Reveals the Adaptive Role of the Epigenome in Three Deep-Sea Polychaetes.</title>
        <authorList>
            <person name="Perez M."/>
            <person name="Aroh O."/>
            <person name="Sun Y."/>
            <person name="Lan Y."/>
            <person name="Juniper S.K."/>
            <person name="Young C.R."/>
            <person name="Angers B."/>
            <person name="Qian P.Y."/>
        </authorList>
    </citation>
    <scope>NUCLEOTIDE SEQUENCE</scope>
    <source>
        <strain evidence="1">P08H-3</strain>
    </source>
</reference>
<name>A0AAD9JM76_9ANNE</name>
<accession>A0AAD9JM76</accession>
<evidence type="ECO:0000313" key="2">
    <source>
        <dbReference type="Proteomes" id="UP001208570"/>
    </source>
</evidence>
<dbReference type="EMBL" id="JAODUP010000263">
    <property type="protein sequence ID" value="KAK2154620.1"/>
    <property type="molecule type" value="Genomic_DNA"/>
</dbReference>
<gene>
    <name evidence="1" type="ORF">LSH36_263g03022</name>
</gene>
<evidence type="ECO:0000313" key="1">
    <source>
        <dbReference type="EMBL" id="KAK2154620.1"/>
    </source>
</evidence>
<comment type="caution">
    <text evidence="1">The sequence shown here is derived from an EMBL/GenBank/DDBJ whole genome shotgun (WGS) entry which is preliminary data.</text>
</comment>
<protein>
    <submittedName>
        <fullName evidence="1">Uncharacterized protein</fullName>
    </submittedName>
</protein>
<proteinExistence type="predicted"/>
<keyword evidence="2" id="KW-1185">Reference proteome</keyword>
<dbReference type="AlphaFoldDB" id="A0AAD9JM76"/>
<organism evidence="1 2">
    <name type="scientific">Paralvinella palmiformis</name>
    <dbReference type="NCBI Taxonomy" id="53620"/>
    <lineage>
        <taxon>Eukaryota</taxon>
        <taxon>Metazoa</taxon>
        <taxon>Spiralia</taxon>
        <taxon>Lophotrochozoa</taxon>
        <taxon>Annelida</taxon>
        <taxon>Polychaeta</taxon>
        <taxon>Sedentaria</taxon>
        <taxon>Canalipalpata</taxon>
        <taxon>Terebellida</taxon>
        <taxon>Terebelliformia</taxon>
        <taxon>Alvinellidae</taxon>
        <taxon>Paralvinella</taxon>
    </lineage>
</organism>